<evidence type="ECO:0008006" key="3">
    <source>
        <dbReference type="Google" id="ProtNLM"/>
    </source>
</evidence>
<evidence type="ECO:0000313" key="1">
    <source>
        <dbReference type="EMBL" id="PIL27813.1"/>
    </source>
</evidence>
<dbReference type="EMBL" id="AYKW01000034">
    <property type="protein sequence ID" value="PIL27813.1"/>
    <property type="molecule type" value="Genomic_DNA"/>
</dbReference>
<accession>A0A2G8S211</accession>
<gene>
    <name evidence="1" type="ORF">GSI_10967</name>
</gene>
<reference evidence="1 2" key="1">
    <citation type="journal article" date="2015" name="Sci. Rep.">
        <title>Chromosome-level genome map provides insights into diverse defense mechanisms in the medicinal fungus Ganoderma sinense.</title>
        <authorList>
            <person name="Zhu Y."/>
            <person name="Xu J."/>
            <person name="Sun C."/>
            <person name="Zhou S."/>
            <person name="Xu H."/>
            <person name="Nelson D.R."/>
            <person name="Qian J."/>
            <person name="Song J."/>
            <person name="Luo H."/>
            <person name="Xiang L."/>
            <person name="Li Y."/>
            <person name="Xu Z."/>
            <person name="Ji A."/>
            <person name="Wang L."/>
            <person name="Lu S."/>
            <person name="Hayward A."/>
            <person name="Sun W."/>
            <person name="Li X."/>
            <person name="Schwartz D.C."/>
            <person name="Wang Y."/>
            <person name="Chen S."/>
        </authorList>
    </citation>
    <scope>NUCLEOTIDE SEQUENCE [LARGE SCALE GENOMIC DNA]</scope>
    <source>
        <strain evidence="1 2">ZZ0214-1</strain>
    </source>
</reference>
<dbReference type="STRING" id="1077348.A0A2G8S211"/>
<dbReference type="Proteomes" id="UP000230002">
    <property type="component" value="Unassembled WGS sequence"/>
</dbReference>
<dbReference type="OrthoDB" id="2753952at2759"/>
<evidence type="ECO:0000313" key="2">
    <source>
        <dbReference type="Proteomes" id="UP000230002"/>
    </source>
</evidence>
<proteinExistence type="predicted"/>
<sequence length="296" mass="33239">MPPRSPRLRRSNAAAFPSSPPILNLSHDTLALVCDLLLPVDVLNLSRSCKSIHNFLHQASSKFVWKAARANVQGLPDCPKWLSEPQFASLCFEDFCFRCLAMDTYSRSPLWPFGIRYCLPCRTATFTTKPLKDFPAGGGGALSRKVLSFYVRDVQEFRAALVAKVGADLAATAALVLALLQEKASDTKDRVEFARECKAWHVQWKAQLAAAARAVKVQRQQDILRKLEDAGYANEVRELGPHYEGLSQEVRAVTDQARPLTEREWNVIRPTLTAFMDGRRELGVRVAFVRQIRSRL</sequence>
<name>A0A2G8S211_9APHY</name>
<comment type="caution">
    <text evidence="1">The sequence shown here is derived from an EMBL/GenBank/DDBJ whole genome shotgun (WGS) entry which is preliminary data.</text>
</comment>
<dbReference type="AlphaFoldDB" id="A0A2G8S211"/>
<organism evidence="1 2">
    <name type="scientific">Ganoderma sinense ZZ0214-1</name>
    <dbReference type="NCBI Taxonomy" id="1077348"/>
    <lineage>
        <taxon>Eukaryota</taxon>
        <taxon>Fungi</taxon>
        <taxon>Dikarya</taxon>
        <taxon>Basidiomycota</taxon>
        <taxon>Agaricomycotina</taxon>
        <taxon>Agaricomycetes</taxon>
        <taxon>Polyporales</taxon>
        <taxon>Polyporaceae</taxon>
        <taxon>Ganoderma</taxon>
    </lineage>
</organism>
<protein>
    <recommendedName>
        <fullName evidence="3">F-box domain-containing protein</fullName>
    </recommendedName>
</protein>
<keyword evidence="2" id="KW-1185">Reference proteome</keyword>